<proteinExistence type="predicted"/>
<dbReference type="Proteomes" id="UP000014480">
    <property type="component" value="Unassembled WGS sequence"/>
</dbReference>
<evidence type="ECO:0000313" key="2">
    <source>
        <dbReference type="Proteomes" id="UP000014480"/>
    </source>
</evidence>
<keyword evidence="2" id="KW-1185">Reference proteome</keyword>
<gene>
    <name evidence="1" type="ORF">Cob_v005914</name>
</gene>
<sequence length="104" mass="11869">MLAFLQGPGLVEGKIDSLTYRRKRSERMATKKDKAPVFRASSRLSTFLFWGSEIRGAVEEARGKEECWFNGNWPDQSRSDSCKHVKSFCCQLLPTYYLSSVHSA</sequence>
<dbReference type="EMBL" id="AMCV02000015">
    <property type="protein sequence ID" value="TDZ21276.1"/>
    <property type="molecule type" value="Genomic_DNA"/>
</dbReference>
<reference evidence="2" key="1">
    <citation type="journal article" date="2013" name="New Phytol.">
        <title>Comparative genomic and transcriptomic analyses reveal the hemibiotrophic stage shift of Colletotrichum fungi.</title>
        <authorList>
            <person name="Gan P."/>
            <person name="Ikeda K."/>
            <person name="Irieda H."/>
            <person name="Narusaka M."/>
            <person name="O'Connell R.J."/>
            <person name="Narusaka Y."/>
            <person name="Takano Y."/>
            <person name="Kubo Y."/>
            <person name="Shirasu K."/>
        </authorList>
    </citation>
    <scope>NUCLEOTIDE SEQUENCE [LARGE SCALE GENOMIC DNA]</scope>
    <source>
        <strain evidence="2">104-T / ATCC 96160 / CBS 514.97 / LARS 414 / MAFF 240422</strain>
    </source>
</reference>
<dbReference type="AlphaFoldDB" id="A0A484FTT7"/>
<name>A0A484FTT7_COLOR</name>
<reference evidence="2" key="2">
    <citation type="journal article" date="2019" name="Mol. Plant Microbe Interact.">
        <title>Genome sequence resources for four phytopathogenic fungi from the Colletotrichum orbiculare species complex.</title>
        <authorList>
            <person name="Gan P."/>
            <person name="Tsushima A."/>
            <person name="Narusaka M."/>
            <person name="Narusaka Y."/>
            <person name="Takano Y."/>
            <person name="Kubo Y."/>
            <person name="Shirasu K."/>
        </authorList>
    </citation>
    <scope>GENOME REANNOTATION</scope>
    <source>
        <strain evidence="2">104-T / ATCC 96160 / CBS 514.97 / LARS 414 / MAFF 240422</strain>
    </source>
</reference>
<evidence type="ECO:0000313" key="1">
    <source>
        <dbReference type="EMBL" id="TDZ21276.1"/>
    </source>
</evidence>
<accession>A0A484FTT7</accession>
<organism evidence="1 2">
    <name type="scientific">Colletotrichum orbiculare (strain 104-T / ATCC 96160 / CBS 514.97 / LARS 414 / MAFF 240422)</name>
    <name type="common">Cucumber anthracnose fungus</name>
    <name type="synonym">Colletotrichum lagenarium</name>
    <dbReference type="NCBI Taxonomy" id="1213857"/>
    <lineage>
        <taxon>Eukaryota</taxon>
        <taxon>Fungi</taxon>
        <taxon>Dikarya</taxon>
        <taxon>Ascomycota</taxon>
        <taxon>Pezizomycotina</taxon>
        <taxon>Sordariomycetes</taxon>
        <taxon>Hypocreomycetidae</taxon>
        <taxon>Glomerellales</taxon>
        <taxon>Glomerellaceae</taxon>
        <taxon>Colletotrichum</taxon>
        <taxon>Colletotrichum orbiculare species complex</taxon>
    </lineage>
</organism>
<comment type="caution">
    <text evidence="1">The sequence shown here is derived from an EMBL/GenBank/DDBJ whole genome shotgun (WGS) entry which is preliminary data.</text>
</comment>
<protein>
    <submittedName>
        <fullName evidence="1">Uncharacterized protein</fullName>
    </submittedName>
</protein>